<dbReference type="EMBL" id="FPHH01000031">
    <property type="protein sequence ID" value="SFV55140.1"/>
    <property type="molecule type" value="Genomic_DNA"/>
</dbReference>
<proteinExistence type="predicted"/>
<reference evidence="2" key="1">
    <citation type="submission" date="2016-10" db="EMBL/GenBank/DDBJ databases">
        <authorList>
            <person name="de Groot N.N."/>
        </authorList>
    </citation>
    <scope>NUCLEOTIDE SEQUENCE</scope>
</reference>
<feature type="domain" description="Sulphur oxidation protein SoxZ" evidence="1">
    <location>
        <begin position="6"/>
        <end position="101"/>
    </location>
</feature>
<dbReference type="InterPro" id="IPR014756">
    <property type="entry name" value="Ig_E-set"/>
</dbReference>
<dbReference type="AlphaFoldDB" id="A0A1W1BNJ7"/>
<accession>A0A1W1BNJ7</accession>
<evidence type="ECO:0000313" key="2">
    <source>
        <dbReference type="EMBL" id="SFV55140.1"/>
    </source>
</evidence>
<dbReference type="Gene3D" id="2.60.40.10">
    <property type="entry name" value="Immunoglobulins"/>
    <property type="match status" value="1"/>
</dbReference>
<dbReference type="Pfam" id="PF08770">
    <property type="entry name" value="SoxZ"/>
    <property type="match status" value="1"/>
</dbReference>
<protein>
    <submittedName>
        <fullName evidence="2">Sulfur oxidation protein SoxZ</fullName>
    </submittedName>
</protein>
<gene>
    <name evidence="2" type="ORF">MNB_SM-5-41</name>
</gene>
<dbReference type="InterPro" id="IPR013783">
    <property type="entry name" value="Ig-like_fold"/>
</dbReference>
<dbReference type="SUPFAM" id="SSF81296">
    <property type="entry name" value="E set domains"/>
    <property type="match status" value="1"/>
</dbReference>
<evidence type="ECO:0000259" key="1">
    <source>
        <dbReference type="Pfam" id="PF08770"/>
    </source>
</evidence>
<name>A0A1W1BNJ7_9ZZZZ</name>
<sequence>MAGIKAKAKLKNGVVSVKALIKNPSLTYNMAEKKYGSRDKADFVTHFTATLNGETVADFSTSQFLSKNPIFKFEFKGIGAKKDKIELVAMNNHGKTYKGKAKIK</sequence>
<organism evidence="2">
    <name type="scientific">hydrothermal vent metagenome</name>
    <dbReference type="NCBI Taxonomy" id="652676"/>
    <lineage>
        <taxon>unclassified sequences</taxon>
        <taxon>metagenomes</taxon>
        <taxon>ecological metagenomes</taxon>
    </lineage>
</organism>
<dbReference type="InterPro" id="IPR014880">
    <property type="entry name" value="SoxZ_dom"/>
</dbReference>